<evidence type="ECO:0008006" key="3">
    <source>
        <dbReference type="Google" id="ProtNLM"/>
    </source>
</evidence>
<keyword evidence="2" id="KW-1185">Reference proteome</keyword>
<dbReference type="EMBL" id="VUJU01002036">
    <property type="protein sequence ID" value="KAF0762825.1"/>
    <property type="molecule type" value="Genomic_DNA"/>
</dbReference>
<name>A0A6G0YXF8_APHCR</name>
<protein>
    <recommendedName>
        <fullName evidence="3">MULE domain-containing protein</fullName>
    </recommendedName>
</protein>
<organism evidence="1 2">
    <name type="scientific">Aphis craccivora</name>
    <name type="common">Cowpea aphid</name>
    <dbReference type="NCBI Taxonomy" id="307492"/>
    <lineage>
        <taxon>Eukaryota</taxon>
        <taxon>Metazoa</taxon>
        <taxon>Ecdysozoa</taxon>
        <taxon>Arthropoda</taxon>
        <taxon>Hexapoda</taxon>
        <taxon>Insecta</taxon>
        <taxon>Pterygota</taxon>
        <taxon>Neoptera</taxon>
        <taxon>Paraneoptera</taxon>
        <taxon>Hemiptera</taxon>
        <taxon>Sternorrhyncha</taxon>
        <taxon>Aphidomorpha</taxon>
        <taxon>Aphidoidea</taxon>
        <taxon>Aphididae</taxon>
        <taxon>Aphidini</taxon>
        <taxon>Aphis</taxon>
        <taxon>Aphis</taxon>
    </lineage>
</organism>
<evidence type="ECO:0000313" key="1">
    <source>
        <dbReference type="EMBL" id="KAF0762825.1"/>
    </source>
</evidence>
<dbReference type="Proteomes" id="UP000478052">
    <property type="component" value="Unassembled WGS sequence"/>
</dbReference>
<proteinExistence type="predicted"/>
<feature type="non-terminal residue" evidence="1">
    <location>
        <position position="1"/>
    </location>
</feature>
<gene>
    <name evidence="1" type="ORF">FWK35_00007489</name>
</gene>
<reference evidence="1 2" key="1">
    <citation type="submission" date="2019-08" db="EMBL/GenBank/DDBJ databases">
        <title>Whole genome of Aphis craccivora.</title>
        <authorList>
            <person name="Voronova N.V."/>
            <person name="Shulinski R.S."/>
            <person name="Bandarenka Y.V."/>
            <person name="Zhorov D.G."/>
            <person name="Warner D."/>
        </authorList>
    </citation>
    <scope>NUCLEOTIDE SEQUENCE [LARGE SCALE GENOMIC DNA]</scope>
    <source>
        <strain evidence="1">180601</strain>
        <tissue evidence="1">Whole Body</tissue>
    </source>
</reference>
<accession>A0A6G0YXF8</accession>
<evidence type="ECO:0000313" key="2">
    <source>
        <dbReference type="Proteomes" id="UP000478052"/>
    </source>
</evidence>
<sequence>INVIIFWLSLHNPDSLLFELNFIRLISKAQTLYIAIHVYFKNLNSERKQAFVVRFLSKLALANWYIFVRVRTYGPIVFLCLTTNNCESFHSHFNQQFYKSHPNISIFLKILVENVQMDTYIKINSENLNIPNTPKNKSTLLKCARTNKAINDFKNKLISRYSYVKSVAFDYLFIYFSIFMNRNSINITTLKILIIFVDLLHPHYNMKHKVLHDKCVKLLEVFLDLKYHKEYKEVCFLQETSELFELQKCCTDYSHEIGDNILNNDQNQYK</sequence>
<comment type="caution">
    <text evidence="1">The sequence shown here is derived from an EMBL/GenBank/DDBJ whole genome shotgun (WGS) entry which is preliminary data.</text>
</comment>
<dbReference type="AlphaFoldDB" id="A0A6G0YXF8"/>